<dbReference type="GeneTree" id="ENSGT01050000244897"/>
<keyword evidence="6" id="KW-0964">Secreted</keyword>
<reference evidence="19 20" key="1">
    <citation type="submission" date="2021-02" db="EMBL/GenBank/DDBJ databases">
        <title>Safari Cat Assemblies.</title>
        <authorList>
            <person name="Bredemeyer K.R."/>
            <person name="Murphy W.J."/>
        </authorList>
    </citation>
    <scope>NUCLEOTIDE SEQUENCE [LARGE SCALE GENOMIC DNA]</scope>
</reference>
<dbReference type="Pfam" id="PF01153">
    <property type="entry name" value="Glypican"/>
    <property type="match status" value="1"/>
</dbReference>
<reference evidence="19" key="2">
    <citation type="submission" date="2025-08" db="UniProtKB">
        <authorList>
            <consortium name="Ensembl"/>
        </authorList>
    </citation>
    <scope>IDENTIFICATION</scope>
    <source>
        <strain evidence="19">breed Abyssinian</strain>
    </source>
</reference>
<evidence type="ECO:0000256" key="5">
    <source>
        <dbReference type="ARBA" id="ARBA00022475"/>
    </source>
</evidence>
<dbReference type="PANTHER" id="PTHR10822:SF8">
    <property type="entry name" value="GLYPICAN-1"/>
    <property type="match status" value="1"/>
</dbReference>
<sequence length="517" mass="57040">MELRARGWWLLCAAAALAACARGDPASKSRSCSEVRQIYGAKGFSLSDVPQAEISGEHLRICPQGYTCCTSHMEENLANRSRAELETALLDSGRALQATLTTQLQNFDDHFQHLLNESERALQDTFPGAFGELYTQSARAFRDLYSELRLYYRGANLHLEETLAEFWARLLERLFRQLHPQLLLPDDYLDCLGKQAEALRPFGEAPRELRLRATRAFVAARAFVQGLGVASDVVRKVAQVPLGPECSRAVMKLVYCAHCLGVPGARPCPDYCRNVLKGCLANQADLDAEWRNLLDSMVLITDKFWGPSGAESVIGSVHLWLAEAINALQDNRDTLTAKVSEAKAQLRDAQDFWISLPGMLCSEKMAMSTASDDRCWNGMAKGRYLPEVMGDGLANQINNPEVEVDITKPDMTVRQQIMQLKVMTNRLRSAYNGNDVDFQDASDDSSGSGSGDSCPDDLCGRRVSKKSSSPRTTLTHALPGLSEREGQKTSASGCPRPCVSLMLLLSLVLSAARPTWR</sequence>
<evidence type="ECO:0000256" key="4">
    <source>
        <dbReference type="ARBA" id="ARBA00014714"/>
    </source>
</evidence>
<evidence type="ECO:0000256" key="16">
    <source>
        <dbReference type="RuleBase" id="RU003519"/>
    </source>
</evidence>
<dbReference type="PROSITE" id="PS51257">
    <property type="entry name" value="PROKAR_LIPOPROTEIN"/>
    <property type="match status" value="1"/>
</dbReference>
<dbReference type="InterPro" id="IPR019803">
    <property type="entry name" value="Glypican_CS"/>
</dbReference>
<evidence type="ECO:0000256" key="3">
    <source>
        <dbReference type="ARBA" id="ARBA00010260"/>
    </source>
</evidence>
<keyword evidence="8 18" id="KW-0732">Signal</keyword>
<name>A0ABI7X7D1_FELCA</name>
<evidence type="ECO:0000256" key="14">
    <source>
        <dbReference type="ARBA" id="ARBA00023288"/>
    </source>
</evidence>
<proteinExistence type="inferred from homology"/>
<keyword evidence="7 16" id="KW-0336">GPI-anchor</keyword>
<keyword evidence="20" id="KW-1185">Reference proteome</keyword>
<reference evidence="19" key="3">
    <citation type="submission" date="2025-09" db="UniProtKB">
        <authorList>
            <consortium name="Ensembl"/>
        </authorList>
    </citation>
    <scope>IDENTIFICATION</scope>
    <source>
        <strain evidence="19">breed Abyssinian</strain>
    </source>
</reference>
<organism evidence="19 20">
    <name type="scientific">Felis catus</name>
    <name type="common">Cat</name>
    <name type="synonym">Felis silvestris catus</name>
    <dbReference type="NCBI Taxonomy" id="9685"/>
    <lineage>
        <taxon>Eukaryota</taxon>
        <taxon>Metazoa</taxon>
        <taxon>Chordata</taxon>
        <taxon>Craniata</taxon>
        <taxon>Vertebrata</taxon>
        <taxon>Euteleostomi</taxon>
        <taxon>Mammalia</taxon>
        <taxon>Eutheria</taxon>
        <taxon>Laurasiatheria</taxon>
        <taxon>Carnivora</taxon>
        <taxon>Feliformia</taxon>
        <taxon>Felidae</taxon>
        <taxon>Felinae</taxon>
        <taxon>Felis</taxon>
    </lineage>
</organism>
<dbReference type="PROSITE" id="PS01207">
    <property type="entry name" value="GLYPICAN"/>
    <property type="match status" value="1"/>
</dbReference>
<evidence type="ECO:0000256" key="10">
    <source>
        <dbReference type="ARBA" id="ARBA00023136"/>
    </source>
</evidence>
<evidence type="ECO:0000313" key="19">
    <source>
        <dbReference type="Ensembl" id="ENSFCTP00005017966.1"/>
    </source>
</evidence>
<keyword evidence="9 16" id="KW-0654">Proteoglycan</keyword>
<keyword evidence="14 16" id="KW-0449">Lipoprotein</keyword>
<evidence type="ECO:0000256" key="15">
    <source>
        <dbReference type="RuleBase" id="RU003518"/>
    </source>
</evidence>
<keyword evidence="5" id="KW-1003">Cell membrane</keyword>
<keyword evidence="12" id="KW-0325">Glycoprotein</keyword>
<dbReference type="InterPro" id="IPR001863">
    <property type="entry name" value="Glypican"/>
</dbReference>
<evidence type="ECO:0000256" key="6">
    <source>
        <dbReference type="ARBA" id="ARBA00022525"/>
    </source>
</evidence>
<evidence type="ECO:0000256" key="11">
    <source>
        <dbReference type="ARBA" id="ARBA00023157"/>
    </source>
</evidence>
<dbReference type="Ensembl" id="ENSFCTT00005027638.1">
    <property type="protein sequence ID" value="ENSFCTP00005017966.1"/>
    <property type="gene ID" value="ENSFCTG00005009870.1"/>
</dbReference>
<dbReference type="Proteomes" id="UP000823872">
    <property type="component" value="Chromosome C1"/>
</dbReference>
<comment type="subcellular location">
    <subcellularLocation>
        <location evidence="2">Cell membrane</location>
        <topology evidence="2">Lipid-anchor</topology>
        <topology evidence="2">GPI-anchor</topology>
        <orientation evidence="2">Extracellular side</orientation>
    </subcellularLocation>
    <subcellularLocation>
        <location evidence="1">Secreted</location>
        <location evidence="1">Extracellular space</location>
    </subcellularLocation>
</comment>
<evidence type="ECO:0000256" key="2">
    <source>
        <dbReference type="ARBA" id="ARBA00004471"/>
    </source>
</evidence>
<evidence type="ECO:0000256" key="9">
    <source>
        <dbReference type="ARBA" id="ARBA00022974"/>
    </source>
</evidence>
<gene>
    <name evidence="19" type="primary">GPC1</name>
</gene>
<comment type="function">
    <text evidence="16">Cell surface proteoglycan.</text>
</comment>
<feature type="compositionally biased region" description="Polar residues" evidence="17">
    <location>
        <begin position="466"/>
        <end position="475"/>
    </location>
</feature>
<evidence type="ECO:0000256" key="12">
    <source>
        <dbReference type="ARBA" id="ARBA00023180"/>
    </source>
</evidence>
<evidence type="ECO:0000256" key="1">
    <source>
        <dbReference type="ARBA" id="ARBA00004239"/>
    </source>
</evidence>
<evidence type="ECO:0000256" key="13">
    <source>
        <dbReference type="ARBA" id="ARBA00023207"/>
    </source>
</evidence>
<protein>
    <recommendedName>
        <fullName evidence="4">Glypican-1</fullName>
    </recommendedName>
</protein>
<keyword evidence="13 16" id="KW-0357">Heparan sulfate</keyword>
<evidence type="ECO:0000256" key="7">
    <source>
        <dbReference type="ARBA" id="ARBA00022622"/>
    </source>
</evidence>
<feature type="compositionally biased region" description="Low complexity" evidence="17">
    <location>
        <begin position="444"/>
        <end position="453"/>
    </location>
</feature>
<evidence type="ECO:0000256" key="8">
    <source>
        <dbReference type="ARBA" id="ARBA00022729"/>
    </source>
</evidence>
<comment type="similarity">
    <text evidence="3 15">Belongs to the glypican family.</text>
</comment>
<evidence type="ECO:0000256" key="18">
    <source>
        <dbReference type="SAM" id="SignalP"/>
    </source>
</evidence>
<feature type="signal peptide" evidence="18">
    <location>
        <begin position="1"/>
        <end position="23"/>
    </location>
</feature>
<keyword evidence="10 16" id="KW-0472">Membrane</keyword>
<feature type="chain" id="PRO_5046847105" description="Glypican-1" evidence="18">
    <location>
        <begin position="24"/>
        <end position="517"/>
    </location>
</feature>
<accession>A0ABI7X7D1</accession>
<evidence type="ECO:0000313" key="20">
    <source>
        <dbReference type="Proteomes" id="UP000823872"/>
    </source>
</evidence>
<feature type="region of interest" description="Disordered" evidence="17">
    <location>
        <begin position="438"/>
        <end position="492"/>
    </location>
</feature>
<evidence type="ECO:0000256" key="17">
    <source>
        <dbReference type="SAM" id="MobiDB-lite"/>
    </source>
</evidence>
<keyword evidence="11" id="KW-1015">Disulfide bond</keyword>
<dbReference type="PANTHER" id="PTHR10822">
    <property type="entry name" value="GLYPICAN"/>
    <property type="match status" value="1"/>
</dbReference>